<reference evidence="1" key="1">
    <citation type="submission" date="2022-08" db="EMBL/GenBank/DDBJ databases">
        <authorList>
            <consortium name="DOE Joint Genome Institute"/>
            <person name="Min B."/>
            <person name="Riley R."/>
            <person name="Sierra-Patev S."/>
            <person name="Naranjo-Ortiz M."/>
            <person name="Looney B."/>
            <person name="Konkel Z."/>
            <person name="Slot J.C."/>
            <person name="Sakamoto Y."/>
            <person name="Steenwyk J.L."/>
            <person name="Rokas A."/>
            <person name="Carro J."/>
            <person name="Camarero S."/>
            <person name="Ferreira P."/>
            <person name="Molpeceres G."/>
            <person name="Ruiz-Duenas F.J."/>
            <person name="Serrano A."/>
            <person name="Henrissat B."/>
            <person name="Drula E."/>
            <person name="Hughes K.W."/>
            <person name="Mata J.L."/>
            <person name="Ishikawa N.K."/>
            <person name="Vargas-Isla R."/>
            <person name="Ushijima S."/>
            <person name="Smith C.A."/>
            <person name="Ahrendt S."/>
            <person name="Andreopoulos W."/>
            <person name="He G."/>
            <person name="Labutti K."/>
            <person name="Lipzen A."/>
            <person name="Ng V."/>
            <person name="Sandor L."/>
            <person name="Barry K."/>
            <person name="Martinez A.T."/>
            <person name="Xiao Y."/>
            <person name="Gibbons J.G."/>
            <person name="Terashima K."/>
            <person name="Hibbett D.S."/>
            <person name="Grigoriev I.V."/>
        </authorList>
    </citation>
    <scope>NUCLEOTIDE SEQUENCE</scope>
    <source>
        <strain evidence="1">Sp2 HRB7682 ss15</strain>
    </source>
</reference>
<accession>A0A9W9AYN9</accession>
<dbReference type="AlphaFoldDB" id="A0A9W9AYN9"/>
<evidence type="ECO:0000313" key="2">
    <source>
        <dbReference type="Proteomes" id="UP001150238"/>
    </source>
</evidence>
<protein>
    <submittedName>
        <fullName evidence="1">Uncharacterized protein</fullName>
    </submittedName>
</protein>
<dbReference type="EMBL" id="JANVFS010000005">
    <property type="protein sequence ID" value="KAJ4492136.1"/>
    <property type="molecule type" value="Genomic_DNA"/>
</dbReference>
<reference evidence="1" key="2">
    <citation type="journal article" date="2023" name="Proc. Natl. Acad. Sci. U.S.A.">
        <title>A global phylogenomic analysis of the shiitake genus Lentinula.</title>
        <authorList>
            <person name="Sierra-Patev S."/>
            <person name="Min B."/>
            <person name="Naranjo-Ortiz M."/>
            <person name="Looney B."/>
            <person name="Konkel Z."/>
            <person name="Slot J.C."/>
            <person name="Sakamoto Y."/>
            <person name="Steenwyk J.L."/>
            <person name="Rokas A."/>
            <person name="Carro J."/>
            <person name="Camarero S."/>
            <person name="Ferreira P."/>
            <person name="Molpeceres G."/>
            <person name="Ruiz-Duenas F.J."/>
            <person name="Serrano A."/>
            <person name="Henrissat B."/>
            <person name="Drula E."/>
            <person name="Hughes K.W."/>
            <person name="Mata J.L."/>
            <person name="Ishikawa N.K."/>
            <person name="Vargas-Isla R."/>
            <person name="Ushijima S."/>
            <person name="Smith C.A."/>
            <person name="Donoghue J."/>
            <person name="Ahrendt S."/>
            <person name="Andreopoulos W."/>
            <person name="He G."/>
            <person name="LaButti K."/>
            <person name="Lipzen A."/>
            <person name="Ng V."/>
            <person name="Riley R."/>
            <person name="Sandor L."/>
            <person name="Barry K."/>
            <person name="Martinez A.T."/>
            <person name="Xiao Y."/>
            <person name="Gibbons J.G."/>
            <person name="Terashima K."/>
            <person name="Grigoriev I.V."/>
            <person name="Hibbett D."/>
        </authorList>
    </citation>
    <scope>NUCLEOTIDE SEQUENCE</scope>
    <source>
        <strain evidence="1">Sp2 HRB7682 ss15</strain>
    </source>
</reference>
<name>A0A9W9AYN9_9AGAR</name>
<dbReference type="Proteomes" id="UP001150238">
    <property type="component" value="Unassembled WGS sequence"/>
</dbReference>
<sequence>MLFGVYPPFVCLHSLTRFRSPTPTPVVCTSYTPMSTPLPPNPNSKLKISQSRPPPTPYVIPSTPIQRHLSSFFPPRHTTAEADAIPRLRLIPPPSFSLSPPFVSYSSQRCCLHLPLSALGTSTLNAPPHSRTTAPFHKHRRYPLTLQAHLPPLLFHWHGGVLAQCCSPLSLHLYNPTISIHPTVVLNCCTLVTKLKVGRWKWENYQWEVGRWKVEVEVRELSIGKTKLRIKFEA</sequence>
<comment type="caution">
    <text evidence="1">The sequence shown here is derived from an EMBL/GenBank/DDBJ whole genome shotgun (WGS) entry which is preliminary data.</text>
</comment>
<proteinExistence type="predicted"/>
<evidence type="ECO:0000313" key="1">
    <source>
        <dbReference type="EMBL" id="KAJ4492136.1"/>
    </source>
</evidence>
<gene>
    <name evidence="1" type="ORF">C8J55DRAFT_503107</name>
</gene>
<organism evidence="1 2">
    <name type="scientific">Lentinula lateritia</name>
    <dbReference type="NCBI Taxonomy" id="40482"/>
    <lineage>
        <taxon>Eukaryota</taxon>
        <taxon>Fungi</taxon>
        <taxon>Dikarya</taxon>
        <taxon>Basidiomycota</taxon>
        <taxon>Agaricomycotina</taxon>
        <taxon>Agaricomycetes</taxon>
        <taxon>Agaricomycetidae</taxon>
        <taxon>Agaricales</taxon>
        <taxon>Marasmiineae</taxon>
        <taxon>Omphalotaceae</taxon>
        <taxon>Lentinula</taxon>
    </lineage>
</organism>